<dbReference type="Proteomes" id="UP000799324">
    <property type="component" value="Unassembled WGS sequence"/>
</dbReference>
<gene>
    <name evidence="1" type="ORF">K491DRAFT_678029</name>
</gene>
<evidence type="ECO:0000313" key="2">
    <source>
        <dbReference type="Proteomes" id="UP000799324"/>
    </source>
</evidence>
<organism evidence="1 2">
    <name type="scientific">Lophiostoma macrostomum CBS 122681</name>
    <dbReference type="NCBI Taxonomy" id="1314788"/>
    <lineage>
        <taxon>Eukaryota</taxon>
        <taxon>Fungi</taxon>
        <taxon>Dikarya</taxon>
        <taxon>Ascomycota</taxon>
        <taxon>Pezizomycotina</taxon>
        <taxon>Dothideomycetes</taxon>
        <taxon>Pleosporomycetidae</taxon>
        <taxon>Pleosporales</taxon>
        <taxon>Lophiostomataceae</taxon>
        <taxon>Lophiostoma</taxon>
    </lineage>
</organism>
<dbReference type="EMBL" id="MU004336">
    <property type="protein sequence ID" value="KAF2656413.1"/>
    <property type="molecule type" value="Genomic_DNA"/>
</dbReference>
<proteinExistence type="predicted"/>
<keyword evidence="2" id="KW-1185">Reference proteome</keyword>
<reference evidence="1" key="1">
    <citation type="journal article" date="2020" name="Stud. Mycol.">
        <title>101 Dothideomycetes genomes: a test case for predicting lifestyles and emergence of pathogens.</title>
        <authorList>
            <person name="Haridas S."/>
            <person name="Albert R."/>
            <person name="Binder M."/>
            <person name="Bloem J."/>
            <person name="Labutti K."/>
            <person name="Salamov A."/>
            <person name="Andreopoulos B."/>
            <person name="Baker S."/>
            <person name="Barry K."/>
            <person name="Bills G."/>
            <person name="Bluhm B."/>
            <person name="Cannon C."/>
            <person name="Castanera R."/>
            <person name="Culley D."/>
            <person name="Daum C."/>
            <person name="Ezra D."/>
            <person name="Gonzalez J."/>
            <person name="Henrissat B."/>
            <person name="Kuo A."/>
            <person name="Liang C."/>
            <person name="Lipzen A."/>
            <person name="Lutzoni F."/>
            <person name="Magnuson J."/>
            <person name="Mondo S."/>
            <person name="Nolan M."/>
            <person name="Ohm R."/>
            <person name="Pangilinan J."/>
            <person name="Park H.-J."/>
            <person name="Ramirez L."/>
            <person name="Alfaro M."/>
            <person name="Sun H."/>
            <person name="Tritt A."/>
            <person name="Yoshinaga Y."/>
            <person name="Zwiers L.-H."/>
            <person name="Turgeon B."/>
            <person name="Goodwin S."/>
            <person name="Spatafora J."/>
            <person name="Crous P."/>
            <person name="Grigoriev I."/>
        </authorList>
    </citation>
    <scope>NUCLEOTIDE SEQUENCE</scope>
    <source>
        <strain evidence="1">CBS 122681</strain>
    </source>
</reference>
<dbReference type="AlphaFoldDB" id="A0A6A6TC11"/>
<accession>A0A6A6TC11</accession>
<protein>
    <submittedName>
        <fullName evidence="1">Uncharacterized protein</fullName>
    </submittedName>
</protein>
<evidence type="ECO:0000313" key="1">
    <source>
        <dbReference type="EMBL" id="KAF2656413.1"/>
    </source>
</evidence>
<sequence>MQPAIIGPDVLDSGHGFGFLSRFENVSSCMRGDTPTLQSAPSKARTKSRRLGWQRTWASVDHLPRNSIDKAIPMRVIDRTAATGCHACGPDSEKRYDTRPLCRLTDVRATSDLPHVGPIDARNALRNTVVSKRLCSPTPVPECPGGDTTACAWVTNLKRVRMRLAAQASEQSNRPKGLHRRLFLPSQTLTATVPISTMGGRTGRQNGG</sequence>
<name>A0A6A6TC11_9PLEO</name>